<keyword evidence="3" id="KW-1185">Reference proteome</keyword>
<evidence type="ECO:0000313" key="2">
    <source>
        <dbReference type="EMBL" id="CAB0011284.1"/>
    </source>
</evidence>
<feature type="region of interest" description="Disordered" evidence="1">
    <location>
        <begin position="1"/>
        <end position="24"/>
    </location>
</feature>
<reference evidence="2 3" key="1">
    <citation type="submission" date="2020-02" db="EMBL/GenBank/DDBJ databases">
        <authorList>
            <person name="Ferguson B K."/>
        </authorList>
    </citation>
    <scope>NUCLEOTIDE SEQUENCE [LARGE SCALE GENOMIC DNA]</scope>
</reference>
<gene>
    <name evidence="2" type="ORF">NTEN_LOCUS16277</name>
</gene>
<dbReference type="AlphaFoldDB" id="A0A6H5H5T7"/>
<evidence type="ECO:0000313" key="3">
    <source>
        <dbReference type="Proteomes" id="UP000479000"/>
    </source>
</evidence>
<accession>A0A6H5H5T7</accession>
<feature type="non-terminal residue" evidence="2">
    <location>
        <position position="1"/>
    </location>
</feature>
<dbReference type="Proteomes" id="UP000479000">
    <property type="component" value="Unassembled WGS sequence"/>
</dbReference>
<organism evidence="2 3">
    <name type="scientific">Nesidiocoris tenuis</name>
    <dbReference type="NCBI Taxonomy" id="355587"/>
    <lineage>
        <taxon>Eukaryota</taxon>
        <taxon>Metazoa</taxon>
        <taxon>Ecdysozoa</taxon>
        <taxon>Arthropoda</taxon>
        <taxon>Hexapoda</taxon>
        <taxon>Insecta</taxon>
        <taxon>Pterygota</taxon>
        <taxon>Neoptera</taxon>
        <taxon>Paraneoptera</taxon>
        <taxon>Hemiptera</taxon>
        <taxon>Heteroptera</taxon>
        <taxon>Panheteroptera</taxon>
        <taxon>Cimicomorpha</taxon>
        <taxon>Miridae</taxon>
        <taxon>Dicyphina</taxon>
        <taxon>Nesidiocoris</taxon>
    </lineage>
</organism>
<evidence type="ECO:0000256" key="1">
    <source>
        <dbReference type="SAM" id="MobiDB-lite"/>
    </source>
</evidence>
<name>A0A6H5H5T7_9HEMI</name>
<protein>
    <submittedName>
        <fullName evidence="2">Uncharacterized protein</fullName>
    </submittedName>
</protein>
<dbReference type="EMBL" id="CADCXU010024020">
    <property type="protein sequence ID" value="CAB0011284.1"/>
    <property type="molecule type" value="Genomic_DNA"/>
</dbReference>
<sequence>PVCTLNARKGRKARSGVPAGGPHCNRETALRPSPVIFSVPRISRLCLSGRVAHMTFSKMVPDTYSVAYFGRVRADIVFAIASDTFVSQRPGAFRQF</sequence>
<proteinExistence type="predicted"/>